<dbReference type="Proteomes" id="UP000437748">
    <property type="component" value="Unassembled WGS sequence"/>
</dbReference>
<name>A0A6N6VWH2_9BACT</name>
<dbReference type="PANTHER" id="PTHR38032:SF1">
    <property type="entry name" value="RNA-BINDING PROTEIN KHPB N-TERMINAL DOMAIN-CONTAINING PROTEIN"/>
    <property type="match status" value="1"/>
</dbReference>
<gene>
    <name evidence="1" type="ORF">GCL60_03565</name>
</gene>
<dbReference type="AlphaFoldDB" id="A0A6N6VWH2"/>
<dbReference type="InterPro" id="IPR005646">
    <property type="entry name" value="FapA"/>
</dbReference>
<dbReference type="EMBL" id="WFLM01000001">
    <property type="protein sequence ID" value="KAB8041025.1"/>
    <property type="molecule type" value="Genomic_DNA"/>
</dbReference>
<dbReference type="InterPro" id="IPR046865">
    <property type="entry name" value="FapA_b_solenoid"/>
</dbReference>
<dbReference type="PANTHER" id="PTHR38032">
    <property type="entry name" value="POLYMERASE-RELATED"/>
    <property type="match status" value="1"/>
</dbReference>
<accession>A0A6N6VWH2</accession>
<dbReference type="Pfam" id="PF03961">
    <property type="entry name" value="FapA"/>
    <property type="match status" value="1"/>
</dbReference>
<dbReference type="RefSeq" id="WP_153418548.1">
    <property type="nucleotide sequence ID" value="NZ_WFLM01000001.1"/>
</dbReference>
<sequence>MNSTSAPKSPTAPSPSSKKLFQIVASPDGMEAYIPGKTQIEQDVAKLNYDQLCAYLLKLGYAIKPTQKVFDELVKCANSNIRHFETNFIILKGTPYTPAKPATIKWLNPPTIPKDLVRPGIPFGIIKQATDTALAKTIYGQELPNLNPVGAEKVEEKKIITTHNDFTVDKNGEIKSAKGGQAVIQSDGKIDFLDFYTVKDVRPDQYHKVDFPCNVIVKCELQGNLNWNVEGDLTVEQFWTAAGIHVKGNVIAKSGIQLNNASDENKAIRIQGNLEAVFIQSSCFIVEGNIKVEKAILASRLVTNGNLECIGDPGKITGSELIMNKGTIHAKNIGSEKEKPTYVKYLSEESAKNSKVEALSEGTRIQIRKSNIIIKFTQPWPPPTS</sequence>
<keyword evidence="2" id="KW-1185">Reference proteome</keyword>
<evidence type="ECO:0000313" key="2">
    <source>
        <dbReference type="Proteomes" id="UP000437748"/>
    </source>
</evidence>
<proteinExistence type="predicted"/>
<protein>
    <submittedName>
        <fullName evidence="1">DUF342 domain-containing protein</fullName>
    </submittedName>
</protein>
<evidence type="ECO:0000313" key="1">
    <source>
        <dbReference type="EMBL" id="KAB8041025.1"/>
    </source>
</evidence>
<organism evidence="1 2">
    <name type="scientific">Silvanigrella paludirubra</name>
    <dbReference type="NCBI Taxonomy" id="2499159"/>
    <lineage>
        <taxon>Bacteria</taxon>
        <taxon>Pseudomonadati</taxon>
        <taxon>Bdellovibrionota</taxon>
        <taxon>Oligoflexia</taxon>
        <taxon>Silvanigrellales</taxon>
        <taxon>Silvanigrellaceae</taxon>
        <taxon>Silvanigrella</taxon>
    </lineage>
</organism>
<comment type="caution">
    <text evidence="1">The sequence shown here is derived from an EMBL/GenBank/DDBJ whole genome shotgun (WGS) entry which is preliminary data.</text>
</comment>
<dbReference type="OrthoDB" id="5290352at2"/>
<reference evidence="1 2" key="1">
    <citation type="submission" date="2019-10" db="EMBL/GenBank/DDBJ databases">
        <title>New species of Slilvanegrellaceae.</title>
        <authorList>
            <person name="Pitt A."/>
            <person name="Hahn M.W."/>
        </authorList>
    </citation>
    <scope>NUCLEOTIDE SEQUENCE [LARGE SCALE GENOMIC DNA]</scope>
    <source>
        <strain evidence="1 2">SP-Ram-0.45-NSY-1</strain>
    </source>
</reference>